<dbReference type="RefSeq" id="WP_290357983.1">
    <property type="nucleotide sequence ID" value="NZ_JAUHHC010000001.1"/>
</dbReference>
<feature type="chain" id="PRO_5045959082" evidence="2">
    <location>
        <begin position="27"/>
        <end position="299"/>
    </location>
</feature>
<gene>
    <name evidence="3" type="ORF">QWJ38_05250</name>
</gene>
<feature type="compositionally biased region" description="Basic and acidic residues" evidence="1">
    <location>
        <begin position="287"/>
        <end position="299"/>
    </location>
</feature>
<keyword evidence="2" id="KW-0732">Signal</keyword>
<evidence type="ECO:0000313" key="3">
    <source>
        <dbReference type="EMBL" id="MDN3919688.1"/>
    </source>
</evidence>
<dbReference type="NCBIfam" id="TIGR02285">
    <property type="entry name" value="TIGR02285 family protein"/>
    <property type="match status" value="1"/>
</dbReference>
<name>A0ABT8DNW2_9BURK</name>
<feature type="signal peptide" evidence="2">
    <location>
        <begin position="1"/>
        <end position="26"/>
    </location>
</feature>
<comment type="caution">
    <text evidence="3">The sequence shown here is derived from an EMBL/GenBank/DDBJ whole genome shotgun (WGS) entry which is preliminary data.</text>
</comment>
<organism evidence="3 4">
    <name type="scientific">Roseateles violae</name>
    <dbReference type="NCBI Taxonomy" id="3058042"/>
    <lineage>
        <taxon>Bacteria</taxon>
        <taxon>Pseudomonadati</taxon>
        <taxon>Pseudomonadota</taxon>
        <taxon>Betaproteobacteria</taxon>
        <taxon>Burkholderiales</taxon>
        <taxon>Sphaerotilaceae</taxon>
        <taxon>Roseateles</taxon>
    </lineage>
</organism>
<dbReference type="SUPFAM" id="SSF53850">
    <property type="entry name" value="Periplasmic binding protein-like II"/>
    <property type="match status" value="1"/>
</dbReference>
<proteinExistence type="predicted"/>
<dbReference type="InterPro" id="IPR011972">
    <property type="entry name" value="CHP02285"/>
</dbReference>
<dbReference type="EMBL" id="JAUHHC010000001">
    <property type="protein sequence ID" value="MDN3919688.1"/>
    <property type="molecule type" value="Genomic_DNA"/>
</dbReference>
<protein>
    <submittedName>
        <fullName evidence="3">TIGR02285 family protein</fullName>
    </submittedName>
</protein>
<accession>A0ABT8DNW2</accession>
<evidence type="ECO:0000256" key="1">
    <source>
        <dbReference type="SAM" id="MobiDB-lite"/>
    </source>
</evidence>
<keyword evidence="4" id="KW-1185">Reference proteome</keyword>
<dbReference type="Proteomes" id="UP001228044">
    <property type="component" value="Unassembled WGS sequence"/>
</dbReference>
<evidence type="ECO:0000313" key="4">
    <source>
        <dbReference type="Proteomes" id="UP001228044"/>
    </source>
</evidence>
<reference evidence="3 4" key="1">
    <citation type="submission" date="2023-06" db="EMBL/GenBank/DDBJ databases">
        <title>Pelomonas sp. PFR6 16S ribosomal RNA gene Genome sequencing and assembly.</title>
        <authorList>
            <person name="Woo H."/>
        </authorList>
    </citation>
    <scope>NUCLEOTIDE SEQUENCE [LARGE SCALE GENOMIC DNA]</scope>
    <source>
        <strain evidence="3 4">PFR6</strain>
    </source>
</reference>
<evidence type="ECO:0000256" key="2">
    <source>
        <dbReference type="SAM" id="SignalP"/>
    </source>
</evidence>
<feature type="region of interest" description="Disordered" evidence="1">
    <location>
        <begin position="272"/>
        <end position="299"/>
    </location>
</feature>
<sequence>MKPIKATHLPLALLLALAGAPGAGRAAEAPRVDSITWLSADPPAAADERPSGGLADRLVGFVANQWPAPRHQIVQANPKRSWQKLLDGEPVCLVSVVRTPEREKQAYFTNTQIGPPLQLIVRREKLAALPRNAAGEVLLARLLADERLRGALVEGRSYGSHIDAQLAQRPAQNRSISFYAANDFGSKMLPMLDIGRADYTIEYAISLNAGRAQPHPQFEELAAVPIQGAEPMQAGVACPRTPWGLEAIRGIDRVLGTPAGAQMLRELNERWASGGDPRQHLGARADAFYKERAKPSQIR</sequence>